<evidence type="ECO:0000313" key="3">
    <source>
        <dbReference type="Proteomes" id="UP000240653"/>
    </source>
</evidence>
<dbReference type="OrthoDB" id="8117305at2"/>
<dbReference type="AlphaFoldDB" id="A0A2P7S9X5"/>
<sequence>MDELPTMNKRAARKAAETRSTLIGRGEPLPRSLSDAIVLAGSIAATLQGAHLRCQRRECRNQKRCCSALEPGKELGCDVPLPVEITTKMMAGMLVFAQRLAEGVK</sequence>
<comment type="caution">
    <text evidence="2">The sequence shown here is derived from an EMBL/GenBank/DDBJ whole genome shotgun (WGS) entry which is preliminary data.</text>
</comment>
<dbReference type="EMBL" id="PXYL01000008">
    <property type="protein sequence ID" value="PSJ59298.1"/>
    <property type="molecule type" value="Genomic_DNA"/>
</dbReference>
<proteinExistence type="predicted"/>
<organism evidence="2 3">
    <name type="scientific">Pseudaminobacter soli</name>
    <name type="common">ex Li et al. 2025</name>
    <dbReference type="NCBI Taxonomy" id="1295366"/>
    <lineage>
        <taxon>Bacteria</taxon>
        <taxon>Pseudomonadati</taxon>
        <taxon>Pseudomonadota</taxon>
        <taxon>Alphaproteobacteria</taxon>
        <taxon>Hyphomicrobiales</taxon>
        <taxon>Phyllobacteriaceae</taxon>
        <taxon>Pseudaminobacter</taxon>
    </lineage>
</organism>
<feature type="region of interest" description="Disordered" evidence="1">
    <location>
        <begin position="1"/>
        <end position="28"/>
    </location>
</feature>
<dbReference type="RefSeq" id="WP_106725183.1">
    <property type="nucleotide sequence ID" value="NZ_PXYL01000008.1"/>
</dbReference>
<evidence type="ECO:0000256" key="1">
    <source>
        <dbReference type="SAM" id="MobiDB-lite"/>
    </source>
</evidence>
<gene>
    <name evidence="2" type="ORF">C7I85_16945</name>
</gene>
<name>A0A2P7S9X5_9HYPH</name>
<keyword evidence="3" id="KW-1185">Reference proteome</keyword>
<dbReference type="Proteomes" id="UP000240653">
    <property type="component" value="Unassembled WGS sequence"/>
</dbReference>
<evidence type="ECO:0000313" key="2">
    <source>
        <dbReference type="EMBL" id="PSJ59298.1"/>
    </source>
</evidence>
<protein>
    <submittedName>
        <fullName evidence="2">Uncharacterized protein</fullName>
    </submittedName>
</protein>
<accession>A0A2P7S9X5</accession>
<reference evidence="2 3" key="1">
    <citation type="submission" date="2018-03" db="EMBL/GenBank/DDBJ databases">
        <title>The draft genome of Mesorhizobium soli JCM 19897.</title>
        <authorList>
            <person name="Li L."/>
            <person name="Liu L."/>
            <person name="Liang L."/>
            <person name="Wang T."/>
            <person name="Zhang X."/>
        </authorList>
    </citation>
    <scope>NUCLEOTIDE SEQUENCE [LARGE SCALE GENOMIC DNA]</scope>
    <source>
        <strain evidence="2 3">JCM 19897</strain>
    </source>
</reference>